<dbReference type="Gene3D" id="3.40.50.1360">
    <property type="match status" value="1"/>
</dbReference>
<protein>
    <submittedName>
        <fullName evidence="7">Central glycolytic genes regulator</fullName>
    </submittedName>
</protein>
<feature type="domain" description="Sugar-binding" evidence="5">
    <location>
        <begin position="89"/>
        <end position="337"/>
    </location>
</feature>
<dbReference type="Proteomes" id="UP000294567">
    <property type="component" value="Unassembled WGS sequence"/>
</dbReference>
<name>A0A4R3KXV9_9FIRM</name>
<keyword evidence="3" id="KW-0238">DNA-binding</keyword>
<evidence type="ECO:0000256" key="2">
    <source>
        <dbReference type="ARBA" id="ARBA00023015"/>
    </source>
</evidence>
<dbReference type="PANTHER" id="PTHR34294:SF5">
    <property type="entry name" value="CENTRAL GLYCOLYTIC GENES REGULATOR"/>
    <property type="match status" value="1"/>
</dbReference>
<evidence type="ECO:0000313" key="7">
    <source>
        <dbReference type="EMBL" id="TCS90790.1"/>
    </source>
</evidence>
<reference evidence="7 8" key="1">
    <citation type="submission" date="2019-03" db="EMBL/GenBank/DDBJ databases">
        <title>Genomic Encyclopedia of Type Strains, Phase IV (KMG-IV): sequencing the most valuable type-strain genomes for metagenomic binning, comparative biology and taxonomic classification.</title>
        <authorList>
            <person name="Goeker M."/>
        </authorList>
    </citation>
    <scope>NUCLEOTIDE SEQUENCE [LARGE SCALE GENOMIC DNA]</scope>
    <source>
        <strain evidence="7 8">DSM 26752</strain>
    </source>
</reference>
<organism evidence="7 8">
    <name type="scientific">Keratinibaculum paraultunense</name>
    <dbReference type="NCBI Taxonomy" id="1278232"/>
    <lineage>
        <taxon>Bacteria</taxon>
        <taxon>Bacillati</taxon>
        <taxon>Bacillota</taxon>
        <taxon>Tissierellia</taxon>
        <taxon>Tissierellales</taxon>
        <taxon>Tepidimicrobiaceae</taxon>
        <taxon>Keratinibaculum</taxon>
    </lineage>
</organism>
<dbReference type="Pfam" id="PF04198">
    <property type="entry name" value="Sugar-bind"/>
    <property type="match status" value="1"/>
</dbReference>
<dbReference type="InterPro" id="IPR037171">
    <property type="entry name" value="NagB/RpiA_transferase-like"/>
</dbReference>
<dbReference type="InterPro" id="IPR007324">
    <property type="entry name" value="Sugar-bd_dom_put"/>
</dbReference>
<dbReference type="InterPro" id="IPR036388">
    <property type="entry name" value="WH-like_DNA-bd_sf"/>
</dbReference>
<comment type="similarity">
    <text evidence="1">Belongs to the SorC transcriptional regulatory family.</text>
</comment>
<evidence type="ECO:0000259" key="6">
    <source>
        <dbReference type="Pfam" id="PF21715"/>
    </source>
</evidence>
<evidence type="ECO:0000256" key="4">
    <source>
        <dbReference type="ARBA" id="ARBA00023163"/>
    </source>
</evidence>
<gene>
    <name evidence="7" type="ORF">EDD65_103100</name>
</gene>
<dbReference type="OrthoDB" id="9793820at2"/>
<keyword evidence="2" id="KW-0805">Transcription regulation</keyword>
<comment type="caution">
    <text evidence="7">The sequence shown here is derived from an EMBL/GenBank/DDBJ whole genome shotgun (WGS) entry which is preliminary data.</text>
</comment>
<feature type="domain" description="CggR N-terminal DNA binding" evidence="6">
    <location>
        <begin position="17"/>
        <end position="87"/>
    </location>
</feature>
<keyword evidence="4" id="KW-0804">Transcription</keyword>
<keyword evidence="8" id="KW-1185">Reference proteome</keyword>
<dbReference type="Gene3D" id="1.10.10.10">
    <property type="entry name" value="Winged helix-like DNA-binding domain superfamily/Winged helix DNA-binding domain"/>
    <property type="match status" value="1"/>
</dbReference>
<dbReference type="SUPFAM" id="SSF46785">
    <property type="entry name" value="Winged helix' DNA-binding domain"/>
    <property type="match status" value="1"/>
</dbReference>
<dbReference type="SUPFAM" id="SSF100950">
    <property type="entry name" value="NagB/RpiA/CoA transferase-like"/>
    <property type="match status" value="1"/>
</dbReference>
<dbReference type="InterPro" id="IPR036390">
    <property type="entry name" value="WH_DNA-bd_sf"/>
</dbReference>
<proteinExistence type="inferred from homology"/>
<dbReference type="Pfam" id="PF21715">
    <property type="entry name" value="CggR_N"/>
    <property type="match status" value="1"/>
</dbReference>
<evidence type="ECO:0000259" key="5">
    <source>
        <dbReference type="Pfam" id="PF04198"/>
    </source>
</evidence>
<sequence length="344" mass="38120">MDLIELGKKIVPEVFDIIELRYNILRTIYYNQPIGRRGLSYQLNIGERTIRREVNILKEYGLLNIESMGMYVTEEGKNVIKEMEKIMHRIKGISNLEEALTNLLKVDKILIVPGNSDDNNLTLKDMGKVASMTLRKLIKEGSIIGVTGGTTMAHVAEEMPLGKVANDVLVIPARGGLGKEVETQSNSIAAKLAKKLDANYKLLHVPDNVDKVTLNAILNVPDVKEIIELIRDMDILIFGIGRADVMAKRRQLSKEKIDDIINKGAVAEAFGHYFNIEGKEVWESLTVGISLDTFQKIDNVIGVAGGEEKAEAIMAIASLRKNMTIITDEGAAKKIIKIAKKATR</sequence>
<dbReference type="GO" id="GO:0003677">
    <property type="term" value="F:DNA binding"/>
    <property type="evidence" value="ECO:0007669"/>
    <property type="project" value="UniProtKB-KW"/>
</dbReference>
<dbReference type="EMBL" id="SMAE01000003">
    <property type="protein sequence ID" value="TCS90790.1"/>
    <property type="molecule type" value="Genomic_DNA"/>
</dbReference>
<evidence type="ECO:0000256" key="1">
    <source>
        <dbReference type="ARBA" id="ARBA00010466"/>
    </source>
</evidence>
<evidence type="ECO:0000256" key="3">
    <source>
        <dbReference type="ARBA" id="ARBA00023125"/>
    </source>
</evidence>
<dbReference type="AlphaFoldDB" id="A0A4R3KXV9"/>
<dbReference type="GO" id="GO:0030246">
    <property type="term" value="F:carbohydrate binding"/>
    <property type="evidence" value="ECO:0007669"/>
    <property type="project" value="InterPro"/>
</dbReference>
<dbReference type="RefSeq" id="WP_132026445.1">
    <property type="nucleotide sequence ID" value="NZ_CP068564.1"/>
</dbReference>
<evidence type="ECO:0000313" key="8">
    <source>
        <dbReference type="Proteomes" id="UP000294567"/>
    </source>
</evidence>
<dbReference type="InterPro" id="IPR048715">
    <property type="entry name" value="CggR_N"/>
</dbReference>
<dbReference type="PANTHER" id="PTHR34294">
    <property type="entry name" value="TRANSCRIPTIONAL REGULATOR-RELATED"/>
    <property type="match status" value="1"/>
</dbReference>
<accession>A0A4R3KXV9</accession>
<dbReference type="InterPro" id="IPR051054">
    <property type="entry name" value="SorC_transcr_regulators"/>
</dbReference>